<dbReference type="EMBL" id="UPPP01000082">
    <property type="protein sequence ID" value="VBB07878.1"/>
    <property type="molecule type" value="Genomic_DNA"/>
</dbReference>
<feature type="domain" description="SpoOB alpha-helical" evidence="4">
    <location>
        <begin position="7"/>
        <end position="56"/>
    </location>
</feature>
<dbReference type="RefSeq" id="WP_122628801.1">
    <property type="nucleotide sequence ID" value="NZ_UPPP01000082.1"/>
</dbReference>
<dbReference type="Pfam" id="PF14689">
    <property type="entry name" value="SPOB_a"/>
    <property type="match status" value="1"/>
</dbReference>
<keyword evidence="3 5" id="KW-0418">Kinase</keyword>
<keyword evidence="2" id="KW-0808">Transferase</keyword>
<evidence type="ECO:0000313" key="6">
    <source>
        <dbReference type="Proteomes" id="UP000277811"/>
    </source>
</evidence>
<dbReference type="InterPro" id="IPR039506">
    <property type="entry name" value="SPOB_a"/>
</dbReference>
<protein>
    <submittedName>
        <fullName evidence="5">Signal transduction histidine kinase sporulation regulator spoob</fullName>
    </submittedName>
</protein>
<dbReference type="SUPFAM" id="SSF55890">
    <property type="entry name" value="Sporulation response regulatory protein Spo0B"/>
    <property type="match status" value="1"/>
</dbReference>
<keyword evidence="6" id="KW-1185">Reference proteome</keyword>
<accession>A0A498RFK5</accession>
<evidence type="ECO:0000259" key="4">
    <source>
        <dbReference type="Pfam" id="PF14689"/>
    </source>
</evidence>
<evidence type="ECO:0000313" key="5">
    <source>
        <dbReference type="EMBL" id="VBB07878.1"/>
    </source>
</evidence>
<dbReference type="AlphaFoldDB" id="A0A498RFK5"/>
<reference evidence="5 6" key="1">
    <citation type="submission" date="2018-06" db="EMBL/GenBank/DDBJ databases">
        <authorList>
            <person name="Strepis N."/>
        </authorList>
    </citation>
    <scope>NUCLEOTIDE SEQUENCE [LARGE SCALE GENOMIC DNA]</scope>
    <source>
        <strain evidence="5">LUCI</strain>
    </source>
</reference>
<evidence type="ECO:0000256" key="1">
    <source>
        <dbReference type="ARBA" id="ARBA00022553"/>
    </source>
</evidence>
<keyword evidence="1" id="KW-0597">Phosphoprotein</keyword>
<evidence type="ECO:0000256" key="3">
    <source>
        <dbReference type="ARBA" id="ARBA00022777"/>
    </source>
</evidence>
<proteinExistence type="predicted"/>
<dbReference type="Proteomes" id="UP000277811">
    <property type="component" value="Unassembled WGS sequence"/>
</dbReference>
<gene>
    <name evidence="5" type="ORF">LUCI_3143</name>
</gene>
<dbReference type="Gene3D" id="1.10.287.130">
    <property type="match status" value="1"/>
</dbReference>
<evidence type="ECO:0000256" key="2">
    <source>
        <dbReference type="ARBA" id="ARBA00022679"/>
    </source>
</evidence>
<dbReference type="GO" id="GO:0000155">
    <property type="term" value="F:phosphorelay sensor kinase activity"/>
    <property type="evidence" value="ECO:0007669"/>
    <property type="project" value="InterPro"/>
</dbReference>
<organism evidence="5 6">
    <name type="scientific">Lucifera butyrica</name>
    <dbReference type="NCBI Taxonomy" id="1351585"/>
    <lineage>
        <taxon>Bacteria</taxon>
        <taxon>Bacillati</taxon>
        <taxon>Bacillota</taxon>
        <taxon>Negativicutes</taxon>
        <taxon>Veillonellales</taxon>
        <taxon>Veillonellaceae</taxon>
        <taxon>Lucifera</taxon>
    </lineage>
</organism>
<dbReference type="InterPro" id="IPR016120">
    <property type="entry name" value="Sig_transdc_His_kin_SpoOB"/>
</dbReference>
<dbReference type="OrthoDB" id="1634477at2"/>
<name>A0A498RFK5_9FIRM</name>
<sequence length="72" mass="8444">MANTDVCDELVRLLRIQRHDFINHMQVIHAMIQLGKTDRAMKYIEELARDPDLMSDVIDKHTIQEHCRKVGS</sequence>